<sequence>MRSWAFLSPSDRLLKARQANTVAQASPTAQTNTVAQASPTAQASAIAQVALLDHDINDPNGGRTQILFFTDGQLMNIPDLNRDFGGIRSVEVIPEGAEQFNRQNARCVFGSSQFGGVSDGLDPNGPGLCVSSNDAADEGELSENGLNG</sequence>
<dbReference type="GeneID" id="28741281"/>
<dbReference type="AlphaFoldDB" id="A0A0N1H3I9"/>
<evidence type="ECO:0000313" key="1">
    <source>
        <dbReference type="EMBL" id="KPI36182.1"/>
    </source>
</evidence>
<evidence type="ECO:0000313" key="2">
    <source>
        <dbReference type="Proteomes" id="UP000038010"/>
    </source>
</evidence>
<reference evidence="1 2" key="1">
    <citation type="submission" date="2015-06" db="EMBL/GenBank/DDBJ databases">
        <title>Draft genome of the ant-associated black yeast Phialophora attae CBS 131958.</title>
        <authorList>
            <person name="Moreno L.F."/>
            <person name="Stielow B.J."/>
            <person name="de Hoog S."/>
            <person name="Vicente V.A."/>
            <person name="Weiss V.A."/>
            <person name="de Vries M."/>
            <person name="Cruz L.M."/>
            <person name="Souza E.M."/>
        </authorList>
    </citation>
    <scope>NUCLEOTIDE SEQUENCE [LARGE SCALE GENOMIC DNA]</scope>
    <source>
        <strain evidence="1 2">CBS 131958</strain>
    </source>
</reference>
<dbReference type="RefSeq" id="XP_017996145.1">
    <property type="nucleotide sequence ID" value="XM_018149401.1"/>
</dbReference>
<dbReference type="EMBL" id="LFJN01000033">
    <property type="protein sequence ID" value="KPI36182.1"/>
    <property type="molecule type" value="Genomic_DNA"/>
</dbReference>
<dbReference type="VEuPathDB" id="FungiDB:AB675_8913"/>
<keyword evidence="2" id="KW-1185">Reference proteome</keyword>
<name>A0A0N1H3I9_9EURO</name>
<organism evidence="1 2">
    <name type="scientific">Cyphellophora attinorum</name>
    <dbReference type="NCBI Taxonomy" id="1664694"/>
    <lineage>
        <taxon>Eukaryota</taxon>
        <taxon>Fungi</taxon>
        <taxon>Dikarya</taxon>
        <taxon>Ascomycota</taxon>
        <taxon>Pezizomycotina</taxon>
        <taxon>Eurotiomycetes</taxon>
        <taxon>Chaetothyriomycetidae</taxon>
        <taxon>Chaetothyriales</taxon>
        <taxon>Cyphellophoraceae</taxon>
        <taxon>Cyphellophora</taxon>
    </lineage>
</organism>
<proteinExistence type="predicted"/>
<accession>A0A0N1H3I9</accession>
<gene>
    <name evidence="1" type="ORF">AB675_8913</name>
</gene>
<dbReference type="Proteomes" id="UP000038010">
    <property type="component" value="Unassembled WGS sequence"/>
</dbReference>
<protein>
    <submittedName>
        <fullName evidence="1">Uncharacterized protein</fullName>
    </submittedName>
</protein>
<comment type="caution">
    <text evidence="1">The sequence shown here is derived from an EMBL/GenBank/DDBJ whole genome shotgun (WGS) entry which is preliminary data.</text>
</comment>